<keyword evidence="2" id="KW-1185">Reference proteome</keyword>
<proteinExistence type="predicted"/>
<evidence type="ECO:0000313" key="2">
    <source>
        <dbReference type="Proteomes" id="UP001148629"/>
    </source>
</evidence>
<gene>
    <name evidence="1" type="ORF">NM208_g10873</name>
</gene>
<comment type="caution">
    <text evidence="1">The sequence shown here is derived from an EMBL/GenBank/DDBJ whole genome shotgun (WGS) entry which is preliminary data.</text>
</comment>
<name>A0ACC1RWC3_9HYPO</name>
<sequence length="191" mass="21060">MMPLGSSDGNVNDKKKTPRGHRRDTTLSERPDRPVPATTIFHADLPRAPLSASQIIRIATGIAKSFRSPEQKYRNVLVHCNNDIVAATAEEDTSRFIATPSDEARLEHPQAAPSVQRAATAKAIATDLRQRRDAENSDGNDESDHEWFDRVQAWVTENARARLPKPRSGLGPEWPAKRVPLPPGTMSNIAS</sequence>
<evidence type="ECO:0000313" key="1">
    <source>
        <dbReference type="EMBL" id="KAJ3527097.1"/>
    </source>
</evidence>
<reference evidence="1" key="1">
    <citation type="submission" date="2022-08" db="EMBL/GenBank/DDBJ databases">
        <title>Genome Sequence of Fusarium decemcellulare.</title>
        <authorList>
            <person name="Buettner E."/>
        </authorList>
    </citation>
    <scope>NUCLEOTIDE SEQUENCE</scope>
    <source>
        <strain evidence="1">Babe19</strain>
    </source>
</reference>
<organism evidence="1 2">
    <name type="scientific">Fusarium decemcellulare</name>
    <dbReference type="NCBI Taxonomy" id="57161"/>
    <lineage>
        <taxon>Eukaryota</taxon>
        <taxon>Fungi</taxon>
        <taxon>Dikarya</taxon>
        <taxon>Ascomycota</taxon>
        <taxon>Pezizomycotina</taxon>
        <taxon>Sordariomycetes</taxon>
        <taxon>Hypocreomycetidae</taxon>
        <taxon>Hypocreales</taxon>
        <taxon>Nectriaceae</taxon>
        <taxon>Fusarium</taxon>
        <taxon>Fusarium decemcellulare species complex</taxon>
    </lineage>
</organism>
<accession>A0ACC1RWC3</accession>
<dbReference type="EMBL" id="JANRMS010001614">
    <property type="protein sequence ID" value="KAJ3527097.1"/>
    <property type="molecule type" value="Genomic_DNA"/>
</dbReference>
<dbReference type="Proteomes" id="UP001148629">
    <property type="component" value="Unassembled WGS sequence"/>
</dbReference>
<protein>
    <submittedName>
        <fullName evidence="1">Uncharacterized protein</fullName>
    </submittedName>
</protein>